<accession>A0A1J0VQE7</accession>
<evidence type="ECO:0000313" key="2">
    <source>
        <dbReference type="EMBL" id="APE34252.1"/>
    </source>
</evidence>
<keyword evidence="3" id="KW-1185">Reference proteome</keyword>
<evidence type="ECO:0000313" key="3">
    <source>
        <dbReference type="Proteomes" id="UP000183810"/>
    </source>
</evidence>
<feature type="transmembrane region" description="Helical" evidence="1">
    <location>
        <begin position="44"/>
        <end position="69"/>
    </location>
</feature>
<proteinExistence type="predicted"/>
<keyword evidence="1" id="KW-1133">Transmembrane helix</keyword>
<dbReference type="Proteomes" id="UP000183810">
    <property type="component" value="Chromosome"/>
</dbReference>
<sequence>MTDRTTLPRTDSGLLRDALRTPAARRARRRAERLASVFAGRLRLAVVAGLALTIAAVTGLVGAVFALAALVRGLEQVLPTWAAYAATAALLLTCAAIAVGACAWTLLRATGPAGR</sequence>
<dbReference type="KEGG" id="nsl:BOX37_10080"/>
<gene>
    <name evidence="2" type="ORF">BOX37_10080</name>
</gene>
<dbReference type="EMBL" id="CP018082">
    <property type="protein sequence ID" value="APE34252.1"/>
    <property type="molecule type" value="Genomic_DNA"/>
</dbReference>
<dbReference type="AlphaFoldDB" id="A0A1J0VQE7"/>
<reference evidence="2" key="1">
    <citation type="submission" date="2016-11" db="EMBL/GenBank/DDBJ databases">
        <authorList>
            <person name="Jaros S."/>
            <person name="Januszkiewicz K."/>
            <person name="Wedrychowicz H."/>
        </authorList>
    </citation>
    <scope>NUCLEOTIDE SEQUENCE [LARGE SCALE GENOMIC DNA]</scope>
    <source>
        <strain evidence="2">Y48</strain>
    </source>
</reference>
<organism evidence="2 3">
    <name type="scientific">Nocardia mangyaensis</name>
    <dbReference type="NCBI Taxonomy" id="2213200"/>
    <lineage>
        <taxon>Bacteria</taxon>
        <taxon>Bacillati</taxon>
        <taxon>Actinomycetota</taxon>
        <taxon>Actinomycetes</taxon>
        <taxon>Mycobacteriales</taxon>
        <taxon>Nocardiaceae</taxon>
        <taxon>Nocardia</taxon>
    </lineage>
</organism>
<protein>
    <submittedName>
        <fullName evidence="2">Uncharacterized protein</fullName>
    </submittedName>
</protein>
<evidence type="ECO:0000256" key="1">
    <source>
        <dbReference type="SAM" id="Phobius"/>
    </source>
</evidence>
<feature type="transmembrane region" description="Helical" evidence="1">
    <location>
        <begin position="81"/>
        <end position="107"/>
    </location>
</feature>
<dbReference type="RefSeq" id="WP_071927433.1">
    <property type="nucleotide sequence ID" value="NZ_CP018082.1"/>
</dbReference>
<keyword evidence="1" id="KW-0812">Transmembrane</keyword>
<name>A0A1J0VQE7_9NOCA</name>
<keyword evidence="1" id="KW-0472">Membrane</keyword>